<dbReference type="AlphaFoldDB" id="A0A452ZGR8"/>
<evidence type="ECO:0000313" key="1">
    <source>
        <dbReference type="EnsemblPlants" id="AET1Gv20764300.21"/>
    </source>
</evidence>
<reference evidence="2" key="1">
    <citation type="journal article" date="2014" name="Science">
        <title>Ancient hybridizations among the ancestral genomes of bread wheat.</title>
        <authorList>
            <consortium name="International Wheat Genome Sequencing Consortium,"/>
            <person name="Marcussen T."/>
            <person name="Sandve S.R."/>
            <person name="Heier L."/>
            <person name="Spannagl M."/>
            <person name="Pfeifer M."/>
            <person name="Jakobsen K.S."/>
            <person name="Wulff B.B."/>
            <person name="Steuernagel B."/>
            <person name="Mayer K.F."/>
            <person name="Olsen O.A."/>
        </authorList>
    </citation>
    <scope>NUCLEOTIDE SEQUENCE [LARGE SCALE GENOMIC DNA]</scope>
    <source>
        <strain evidence="2">cv. AL8/78</strain>
    </source>
</reference>
<reference evidence="1" key="5">
    <citation type="journal article" date="2021" name="G3 (Bethesda)">
        <title>Aegilops tauschii genome assembly Aet v5.0 features greater sequence contiguity and improved annotation.</title>
        <authorList>
            <person name="Wang L."/>
            <person name="Zhu T."/>
            <person name="Rodriguez J.C."/>
            <person name="Deal K.R."/>
            <person name="Dubcovsky J."/>
            <person name="McGuire P.E."/>
            <person name="Lux T."/>
            <person name="Spannagl M."/>
            <person name="Mayer K.F.X."/>
            <person name="Baldrich P."/>
            <person name="Meyers B.C."/>
            <person name="Huo N."/>
            <person name="Gu Y.Q."/>
            <person name="Zhou H."/>
            <person name="Devos K.M."/>
            <person name="Bennetzen J.L."/>
            <person name="Unver T."/>
            <person name="Budak H."/>
            <person name="Gulick P.J."/>
            <person name="Galiba G."/>
            <person name="Kalapos B."/>
            <person name="Nelson D.R."/>
            <person name="Li P."/>
            <person name="You F.M."/>
            <person name="Luo M.C."/>
            <person name="Dvorak J."/>
        </authorList>
    </citation>
    <scope>NUCLEOTIDE SEQUENCE [LARGE SCALE GENOMIC DNA]</scope>
    <source>
        <strain evidence="1">cv. AL8/78</strain>
    </source>
</reference>
<protein>
    <submittedName>
        <fullName evidence="1">Uncharacterized protein</fullName>
    </submittedName>
</protein>
<accession>A0A452ZGR8</accession>
<reference evidence="2" key="2">
    <citation type="journal article" date="2017" name="Nat. Plants">
        <title>The Aegilops tauschii genome reveals multiple impacts of transposons.</title>
        <authorList>
            <person name="Zhao G."/>
            <person name="Zou C."/>
            <person name="Li K."/>
            <person name="Wang K."/>
            <person name="Li T."/>
            <person name="Gao L."/>
            <person name="Zhang X."/>
            <person name="Wang H."/>
            <person name="Yang Z."/>
            <person name="Liu X."/>
            <person name="Jiang W."/>
            <person name="Mao L."/>
            <person name="Kong X."/>
            <person name="Jiao Y."/>
            <person name="Jia J."/>
        </authorList>
    </citation>
    <scope>NUCLEOTIDE SEQUENCE [LARGE SCALE GENOMIC DNA]</scope>
    <source>
        <strain evidence="2">cv. AL8/78</strain>
    </source>
</reference>
<reference evidence="1" key="3">
    <citation type="journal article" date="2017" name="Nature">
        <title>Genome sequence of the progenitor of the wheat D genome Aegilops tauschii.</title>
        <authorList>
            <person name="Luo M.C."/>
            <person name="Gu Y.Q."/>
            <person name="Puiu D."/>
            <person name="Wang H."/>
            <person name="Twardziok S.O."/>
            <person name="Deal K.R."/>
            <person name="Huo N."/>
            <person name="Zhu T."/>
            <person name="Wang L."/>
            <person name="Wang Y."/>
            <person name="McGuire P.E."/>
            <person name="Liu S."/>
            <person name="Long H."/>
            <person name="Ramasamy R.K."/>
            <person name="Rodriguez J.C."/>
            <person name="Van S.L."/>
            <person name="Yuan L."/>
            <person name="Wang Z."/>
            <person name="Xia Z."/>
            <person name="Xiao L."/>
            <person name="Anderson O.D."/>
            <person name="Ouyang S."/>
            <person name="Liang Y."/>
            <person name="Zimin A.V."/>
            <person name="Pertea G."/>
            <person name="Qi P."/>
            <person name="Bennetzen J.L."/>
            <person name="Dai X."/>
            <person name="Dawson M.W."/>
            <person name="Muller H.G."/>
            <person name="Kugler K."/>
            <person name="Rivarola-Duarte L."/>
            <person name="Spannagl M."/>
            <person name="Mayer K.F.X."/>
            <person name="Lu F.H."/>
            <person name="Bevan M.W."/>
            <person name="Leroy P."/>
            <person name="Li P."/>
            <person name="You F.M."/>
            <person name="Sun Q."/>
            <person name="Liu Z."/>
            <person name="Lyons E."/>
            <person name="Wicker T."/>
            <person name="Salzberg S.L."/>
            <person name="Devos K.M."/>
            <person name="Dvorak J."/>
        </authorList>
    </citation>
    <scope>NUCLEOTIDE SEQUENCE [LARGE SCALE GENOMIC DNA]</scope>
    <source>
        <strain evidence="1">cv. AL8/78</strain>
    </source>
</reference>
<dbReference type="Gramene" id="AET1Gv20764300.21">
    <property type="protein sequence ID" value="AET1Gv20764300.21"/>
    <property type="gene ID" value="AET1Gv20764300"/>
</dbReference>
<organism evidence="1 2">
    <name type="scientific">Aegilops tauschii subsp. strangulata</name>
    <name type="common">Goatgrass</name>
    <dbReference type="NCBI Taxonomy" id="200361"/>
    <lineage>
        <taxon>Eukaryota</taxon>
        <taxon>Viridiplantae</taxon>
        <taxon>Streptophyta</taxon>
        <taxon>Embryophyta</taxon>
        <taxon>Tracheophyta</taxon>
        <taxon>Spermatophyta</taxon>
        <taxon>Magnoliopsida</taxon>
        <taxon>Liliopsida</taxon>
        <taxon>Poales</taxon>
        <taxon>Poaceae</taxon>
        <taxon>BOP clade</taxon>
        <taxon>Pooideae</taxon>
        <taxon>Triticodae</taxon>
        <taxon>Triticeae</taxon>
        <taxon>Triticinae</taxon>
        <taxon>Aegilops</taxon>
    </lineage>
</organism>
<proteinExistence type="predicted"/>
<dbReference type="EnsemblPlants" id="AET1Gv20764300.21">
    <property type="protein sequence ID" value="AET1Gv20764300.21"/>
    <property type="gene ID" value="AET1Gv20764300"/>
</dbReference>
<sequence>ETGVEAHPHVSMGVESAVQRCRGAGLRPLRSPVNGEPENSISELKRGLVPKLPRKPAAQPAQIHYCLSAHLLEE</sequence>
<reference evidence="1" key="4">
    <citation type="submission" date="2019-03" db="UniProtKB">
        <authorList>
            <consortium name="EnsemblPlants"/>
        </authorList>
    </citation>
    <scope>IDENTIFICATION</scope>
</reference>
<keyword evidence="2" id="KW-1185">Reference proteome</keyword>
<name>A0A452ZGR8_AEGTS</name>
<evidence type="ECO:0000313" key="2">
    <source>
        <dbReference type="Proteomes" id="UP000015105"/>
    </source>
</evidence>
<dbReference type="Proteomes" id="UP000015105">
    <property type="component" value="Chromosome 1D"/>
</dbReference>